<feature type="region of interest" description="Disordered" evidence="1">
    <location>
        <begin position="1"/>
        <end position="48"/>
    </location>
</feature>
<name>A0A8X6NJT8_NEPPI</name>
<evidence type="ECO:0000256" key="1">
    <source>
        <dbReference type="SAM" id="MobiDB-lite"/>
    </source>
</evidence>
<dbReference type="Proteomes" id="UP000887013">
    <property type="component" value="Unassembled WGS sequence"/>
</dbReference>
<protein>
    <submittedName>
        <fullName evidence="2">Uncharacterized protein</fullName>
    </submittedName>
</protein>
<accession>A0A8X6NJT8</accession>
<keyword evidence="3" id="KW-1185">Reference proteome</keyword>
<evidence type="ECO:0000313" key="3">
    <source>
        <dbReference type="Proteomes" id="UP000887013"/>
    </source>
</evidence>
<reference evidence="2" key="1">
    <citation type="submission" date="2020-08" db="EMBL/GenBank/DDBJ databases">
        <title>Multicomponent nature underlies the extraordinary mechanical properties of spider dragline silk.</title>
        <authorList>
            <person name="Kono N."/>
            <person name="Nakamura H."/>
            <person name="Mori M."/>
            <person name="Yoshida Y."/>
            <person name="Ohtoshi R."/>
            <person name="Malay A.D."/>
            <person name="Moran D.A.P."/>
            <person name="Tomita M."/>
            <person name="Numata K."/>
            <person name="Arakawa K."/>
        </authorList>
    </citation>
    <scope>NUCLEOTIDE SEQUENCE</scope>
</reference>
<comment type="caution">
    <text evidence="2">The sequence shown here is derived from an EMBL/GenBank/DDBJ whole genome shotgun (WGS) entry which is preliminary data.</text>
</comment>
<organism evidence="2 3">
    <name type="scientific">Nephila pilipes</name>
    <name type="common">Giant wood spider</name>
    <name type="synonym">Nephila maculata</name>
    <dbReference type="NCBI Taxonomy" id="299642"/>
    <lineage>
        <taxon>Eukaryota</taxon>
        <taxon>Metazoa</taxon>
        <taxon>Ecdysozoa</taxon>
        <taxon>Arthropoda</taxon>
        <taxon>Chelicerata</taxon>
        <taxon>Arachnida</taxon>
        <taxon>Araneae</taxon>
        <taxon>Araneomorphae</taxon>
        <taxon>Entelegynae</taxon>
        <taxon>Araneoidea</taxon>
        <taxon>Nephilidae</taxon>
        <taxon>Nephila</taxon>
    </lineage>
</organism>
<dbReference type="EMBL" id="BMAW01059014">
    <property type="protein sequence ID" value="GFT19105.1"/>
    <property type="molecule type" value="Genomic_DNA"/>
</dbReference>
<proteinExistence type="predicted"/>
<sequence>MLCLGGGSTVAETNQIRPPPVALTRPETLRPNNTSQSPDTKREITHPSYPSKLRTLTLIFIDGNKEAIFSPFFPIPFHSPFPKG</sequence>
<evidence type="ECO:0000313" key="2">
    <source>
        <dbReference type="EMBL" id="GFT19105.1"/>
    </source>
</evidence>
<gene>
    <name evidence="2" type="ORF">NPIL_208281</name>
</gene>
<dbReference type="AlphaFoldDB" id="A0A8X6NJT8"/>